<organism evidence="4 5">
    <name type="scientific">Corallococcus exercitus</name>
    <dbReference type="NCBI Taxonomy" id="2316736"/>
    <lineage>
        <taxon>Bacteria</taxon>
        <taxon>Pseudomonadati</taxon>
        <taxon>Myxococcota</taxon>
        <taxon>Myxococcia</taxon>
        <taxon>Myxococcales</taxon>
        <taxon>Cystobacterineae</taxon>
        <taxon>Myxococcaceae</taxon>
        <taxon>Corallococcus</taxon>
    </lineage>
</organism>
<comment type="caution">
    <text evidence="4">The sequence shown here is derived from an EMBL/GenBank/DDBJ whole genome shotgun (WGS) entry which is preliminary data.</text>
</comment>
<gene>
    <name evidence="4" type="ORF">HMI49_18185</name>
</gene>
<dbReference type="InterPro" id="IPR001509">
    <property type="entry name" value="Epimerase_deHydtase"/>
</dbReference>
<dbReference type="InterPro" id="IPR050425">
    <property type="entry name" value="NAD(P)_dehydrat-like"/>
</dbReference>
<feature type="domain" description="NAD-dependent epimerase/dehydratase" evidence="3">
    <location>
        <begin position="10"/>
        <end position="249"/>
    </location>
</feature>
<name>A0A3A8I8C8_9BACT</name>
<dbReference type="FunFam" id="3.40.50.720:FF:000336">
    <property type="entry name" value="Aldehyde reductase"/>
    <property type="match status" value="1"/>
</dbReference>
<dbReference type="PANTHER" id="PTHR10366">
    <property type="entry name" value="NAD DEPENDENT EPIMERASE/DEHYDRATASE"/>
    <property type="match status" value="1"/>
</dbReference>
<dbReference type="InterPro" id="IPR036291">
    <property type="entry name" value="NAD(P)-bd_dom_sf"/>
</dbReference>
<dbReference type="Proteomes" id="UP000563426">
    <property type="component" value="Unassembled WGS sequence"/>
</dbReference>
<dbReference type="Pfam" id="PF01370">
    <property type="entry name" value="Epimerase"/>
    <property type="match status" value="1"/>
</dbReference>
<evidence type="ECO:0000256" key="2">
    <source>
        <dbReference type="ARBA" id="ARBA00023445"/>
    </source>
</evidence>
<dbReference type="Gene3D" id="3.40.50.720">
    <property type="entry name" value="NAD(P)-binding Rossmann-like Domain"/>
    <property type="match status" value="1"/>
</dbReference>
<proteinExistence type="inferred from homology"/>
<accession>A0A3A8I8C8</accession>
<evidence type="ECO:0000259" key="3">
    <source>
        <dbReference type="Pfam" id="PF01370"/>
    </source>
</evidence>
<reference evidence="4 5" key="1">
    <citation type="submission" date="2020-05" db="EMBL/GenBank/DDBJ databases">
        <authorList>
            <person name="Whitworth D."/>
        </authorList>
    </citation>
    <scope>NUCLEOTIDE SEQUENCE [LARGE SCALE GENOMIC DNA]</scope>
    <source>
        <strain evidence="4 5">AB043B</strain>
    </source>
</reference>
<sequence>MRKDSKAETVLVTGGSGYLGGWTVVALLKQGYRVRTTVRSLARESALRADIGRQVDPEDRLSVFAANLLADEGWARAAEGADFILHTASPMAVGEFKDQDLIRPAREGTLRVLKAGAKAGVKRVVMTSTLMAALPSGPPGDGAPPTDETVWTDLTQKGVNHYAHSKTLAEQDAWAFVKQAGGAMTLSTVLPSVIQGPVMGQDVSGSLEMLARMLRGQMSRLPRLGFTIVDVRDLVDLHLKAMTAPEAAGQRFAATSDFLWLSDVARLLREHLGARAAKVSTRMAPDLLVRFGALFDPELRQLVSNLGVRREFSTAKAARLLGWRARPAAEAVLASAEGLVREGLV</sequence>
<protein>
    <submittedName>
        <fullName evidence="4">NAD-dependent epimerase/dehydratase family protein</fullName>
    </submittedName>
</protein>
<dbReference type="AlphaFoldDB" id="A0A3A8I8C8"/>
<dbReference type="PANTHER" id="PTHR10366:SF564">
    <property type="entry name" value="STEROL-4-ALPHA-CARBOXYLATE 3-DEHYDROGENASE, DECARBOXYLATING"/>
    <property type="match status" value="1"/>
</dbReference>
<dbReference type="SUPFAM" id="SSF51735">
    <property type="entry name" value="NAD(P)-binding Rossmann-fold domains"/>
    <property type="match status" value="1"/>
</dbReference>
<keyword evidence="5" id="KW-1185">Reference proteome</keyword>
<dbReference type="GO" id="GO:0016616">
    <property type="term" value="F:oxidoreductase activity, acting on the CH-OH group of donors, NAD or NADP as acceptor"/>
    <property type="evidence" value="ECO:0007669"/>
    <property type="project" value="TreeGrafter"/>
</dbReference>
<evidence type="ECO:0000313" key="5">
    <source>
        <dbReference type="Proteomes" id="UP000563426"/>
    </source>
</evidence>
<evidence type="ECO:0000313" key="4">
    <source>
        <dbReference type="EMBL" id="NOK35133.1"/>
    </source>
</evidence>
<dbReference type="RefSeq" id="WP_120525205.1">
    <property type="nucleotide sequence ID" value="NZ_JABFJV010000095.1"/>
</dbReference>
<comment type="similarity">
    <text evidence="2">Belongs to the NAD(P)-dependent epimerase/dehydratase family. Dihydroflavonol-4-reductase subfamily.</text>
</comment>
<evidence type="ECO:0000256" key="1">
    <source>
        <dbReference type="ARBA" id="ARBA00023002"/>
    </source>
</evidence>
<keyword evidence="1" id="KW-0560">Oxidoreductase</keyword>
<dbReference type="OrthoDB" id="5366167at2"/>
<dbReference type="EMBL" id="JABFJV010000095">
    <property type="protein sequence ID" value="NOK35133.1"/>
    <property type="molecule type" value="Genomic_DNA"/>
</dbReference>